<accession>A0A061RQP1</accession>
<dbReference type="EMBL" id="GBEZ01013071">
    <property type="protein sequence ID" value="JAC72881.1"/>
    <property type="molecule type" value="Transcribed_RNA"/>
</dbReference>
<evidence type="ECO:0000256" key="5">
    <source>
        <dbReference type="ARBA" id="ARBA00022989"/>
    </source>
</evidence>
<gene>
    <name evidence="8" type="primary">SMF</name>
    <name evidence="8" type="ORF">TSPGSL018_30272</name>
</gene>
<name>A0A061RQP1_9CHLO</name>
<reference evidence="8" key="1">
    <citation type="submission" date="2014-05" db="EMBL/GenBank/DDBJ databases">
        <title>The transcriptome of the halophilic microalga Tetraselmis sp. GSL018 isolated from the Great Salt Lake, Utah.</title>
        <authorList>
            <person name="Jinkerson R.E."/>
            <person name="D'Adamo S."/>
            <person name="Posewitz M.C."/>
        </authorList>
    </citation>
    <scope>NUCLEOTIDE SEQUENCE</scope>
    <source>
        <strain evidence="8">GSL018</strain>
    </source>
</reference>
<evidence type="ECO:0000256" key="4">
    <source>
        <dbReference type="ARBA" id="ARBA00022692"/>
    </source>
</evidence>
<dbReference type="GO" id="GO:0005384">
    <property type="term" value="F:manganese ion transmembrane transporter activity"/>
    <property type="evidence" value="ECO:0007669"/>
    <property type="project" value="TreeGrafter"/>
</dbReference>
<dbReference type="Pfam" id="PF01566">
    <property type="entry name" value="Nramp"/>
    <property type="match status" value="1"/>
</dbReference>
<keyword evidence="4 7" id="KW-0812">Transmembrane</keyword>
<evidence type="ECO:0000256" key="6">
    <source>
        <dbReference type="ARBA" id="ARBA00023136"/>
    </source>
</evidence>
<organism evidence="8">
    <name type="scientific">Tetraselmis sp. GSL018</name>
    <dbReference type="NCBI Taxonomy" id="582737"/>
    <lineage>
        <taxon>Eukaryota</taxon>
        <taxon>Viridiplantae</taxon>
        <taxon>Chlorophyta</taxon>
        <taxon>core chlorophytes</taxon>
        <taxon>Chlorodendrophyceae</taxon>
        <taxon>Chlorodendrales</taxon>
        <taxon>Chlorodendraceae</taxon>
        <taxon>Tetraselmis</taxon>
    </lineage>
</organism>
<dbReference type="InterPro" id="IPR001046">
    <property type="entry name" value="NRAMP_fam"/>
</dbReference>
<keyword evidence="5 7" id="KW-1133">Transmembrane helix</keyword>
<keyword evidence="3" id="KW-0813">Transport</keyword>
<dbReference type="GO" id="GO:0015086">
    <property type="term" value="F:cadmium ion transmembrane transporter activity"/>
    <property type="evidence" value="ECO:0007669"/>
    <property type="project" value="TreeGrafter"/>
</dbReference>
<comment type="similarity">
    <text evidence="2">Belongs to the NRAMP (TC 2.A.55) family.</text>
</comment>
<protein>
    <submittedName>
        <fullName evidence="8">Metal iron transporter</fullName>
    </submittedName>
</protein>
<feature type="transmembrane region" description="Helical" evidence="7">
    <location>
        <begin position="64"/>
        <end position="87"/>
    </location>
</feature>
<evidence type="ECO:0000256" key="1">
    <source>
        <dbReference type="ARBA" id="ARBA00004141"/>
    </source>
</evidence>
<dbReference type="GO" id="GO:0005886">
    <property type="term" value="C:plasma membrane"/>
    <property type="evidence" value="ECO:0007669"/>
    <property type="project" value="TreeGrafter"/>
</dbReference>
<feature type="transmembrane region" description="Helical" evidence="7">
    <location>
        <begin position="246"/>
        <end position="267"/>
    </location>
</feature>
<feature type="transmembrane region" description="Helical" evidence="7">
    <location>
        <begin position="219"/>
        <end position="240"/>
    </location>
</feature>
<evidence type="ECO:0000313" key="8">
    <source>
        <dbReference type="EMBL" id="JAC72881.1"/>
    </source>
</evidence>
<evidence type="ECO:0000256" key="7">
    <source>
        <dbReference type="SAM" id="Phobius"/>
    </source>
</evidence>
<dbReference type="GO" id="GO:0034755">
    <property type="term" value="P:iron ion transmembrane transport"/>
    <property type="evidence" value="ECO:0007669"/>
    <property type="project" value="TreeGrafter"/>
</dbReference>
<comment type="subcellular location">
    <subcellularLocation>
        <location evidence="1">Membrane</location>
        <topology evidence="1">Multi-pass membrane protein</topology>
    </subcellularLocation>
</comment>
<dbReference type="PANTHER" id="PTHR11706">
    <property type="entry name" value="SOLUTE CARRIER PROTEIN FAMILY 11 MEMBER"/>
    <property type="match status" value="1"/>
</dbReference>
<dbReference type="AlphaFoldDB" id="A0A061RQP1"/>
<sequence length="283" mass="30511">MVPRLWHRNARHGYGTWLELLCANLGAAVCPPNFYLQSALVMTRHVERSDRDIRAAFRHNLSETALCLGIATAINVVMLILAGTVFFPERVVSLEQGAALMERTLGSTARGAFAVAMLCAGQSSSLSGVLSTQYIMEGFFQLSLPGWAIRLGTRAAAILPAFYVVFSMGPDSAAELIERAQVVVNFVVPFTVIPLTKFLSSELKMGVYRLSPKLRAACWASAAAAILLNLMAMCQSILGLEGLSSVAKALLLTHACSLYVGMSVYLVRRDVTVPSSGVSAPRR</sequence>
<proteinExistence type="inferred from homology"/>
<dbReference type="PRINTS" id="PR00447">
    <property type="entry name" value="NATRESASSCMP"/>
</dbReference>
<evidence type="ECO:0000256" key="2">
    <source>
        <dbReference type="ARBA" id="ARBA00009965"/>
    </source>
</evidence>
<evidence type="ECO:0000256" key="3">
    <source>
        <dbReference type="ARBA" id="ARBA00022448"/>
    </source>
</evidence>
<keyword evidence="6 7" id="KW-0472">Membrane</keyword>
<dbReference type="PANTHER" id="PTHR11706:SF33">
    <property type="entry name" value="NATURAL RESISTANCE-ASSOCIATED MACROPHAGE PROTEIN 2"/>
    <property type="match status" value="1"/>
</dbReference>